<gene>
    <name evidence="1" type="ORF">GCM10008906_26540</name>
</gene>
<comment type="caution">
    <text evidence="1">The sequence shown here is derived from an EMBL/GenBank/DDBJ whole genome shotgun (WGS) entry which is preliminary data.</text>
</comment>
<dbReference type="RefSeq" id="WP_343762165.1">
    <property type="nucleotide sequence ID" value="NZ_BAAACG010000010.1"/>
</dbReference>
<reference evidence="2" key="1">
    <citation type="journal article" date="2019" name="Int. J. Syst. Evol. Microbiol.">
        <title>The Global Catalogue of Microorganisms (GCM) 10K type strain sequencing project: providing services to taxonomists for standard genome sequencing and annotation.</title>
        <authorList>
            <consortium name="The Broad Institute Genomics Platform"/>
            <consortium name="The Broad Institute Genome Sequencing Center for Infectious Disease"/>
            <person name="Wu L."/>
            <person name="Ma J."/>
        </authorList>
    </citation>
    <scope>NUCLEOTIDE SEQUENCE [LARGE SCALE GENOMIC DNA]</scope>
    <source>
        <strain evidence="2">JCM 1407</strain>
    </source>
</reference>
<dbReference type="EMBL" id="BAAACG010000010">
    <property type="protein sequence ID" value="GAA0743131.1"/>
    <property type="molecule type" value="Genomic_DNA"/>
</dbReference>
<name>A0ABN1JMY5_9CLOT</name>
<accession>A0ABN1JMY5</accession>
<dbReference type="Proteomes" id="UP001501510">
    <property type="component" value="Unassembled WGS sequence"/>
</dbReference>
<organism evidence="1 2">
    <name type="scientific">Clostridium oceanicum</name>
    <dbReference type="NCBI Taxonomy" id="1543"/>
    <lineage>
        <taxon>Bacteria</taxon>
        <taxon>Bacillati</taxon>
        <taxon>Bacillota</taxon>
        <taxon>Clostridia</taxon>
        <taxon>Eubacteriales</taxon>
        <taxon>Clostridiaceae</taxon>
        <taxon>Clostridium</taxon>
    </lineage>
</organism>
<evidence type="ECO:0000313" key="2">
    <source>
        <dbReference type="Proteomes" id="UP001501510"/>
    </source>
</evidence>
<protein>
    <recommendedName>
        <fullName evidence="3">GAF domain-containing protein</fullName>
    </recommendedName>
</protein>
<proteinExistence type="predicted"/>
<evidence type="ECO:0008006" key="3">
    <source>
        <dbReference type="Google" id="ProtNLM"/>
    </source>
</evidence>
<evidence type="ECO:0000313" key="1">
    <source>
        <dbReference type="EMBL" id="GAA0743131.1"/>
    </source>
</evidence>
<sequence length="148" mass="17070">MYKIFDKLFSELKEVLDLDAEFACHKVSEGRICPVYKNDTTEVGLCRWKEFHAQNPVYIKNDEILTEIISENKSIGISNLDEDGRNYPCFKTFNIKSIYGGPIEKDNTVVAIIVIAVLNDYYEFTKEKIEKCNDIIKKYNDVIVGTIL</sequence>
<keyword evidence="2" id="KW-1185">Reference proteome</keyword>